<dbReference type="InterPro" id="IPR036910">
    <property type="entry name" value="HMG_box_dom_sf"/>
</dbReference>
<evidence type="ECO:0000256" key="3">
    <source>
        <dbReference type="ARBA" id="ARBA00023242"/>
    </source>
</evidence>
<evidence type="ECO:0000313" key="8">
    <source>
        <dbReference type="Proteomes" id="UP000315295"/>
    </source>
</evidence>
<sequence>MEAASLRPSNYPFYNLGFVNTHRTLYMTRLNPGQAKTPSPVLLHTDETSPFPEFKKGSGSSTALRNTAPRKSFPGLPNTVGIIGGLSVDSNVKFMRKLVNWSSRDGESCPPFVLCSDHVSNKELLSIESSFPSVSSKSDGPEFDPTPIVENLLSKRIFLEKSGARCIVMPCHISHSWHDEISKGCSVPFLHIGECVVKELKEAKLKPLEAGSPLRIGVLASHATLTAGFYQEKLQREGFEVVLPDKVTMEYSVIPAIEALNRKDIEGAQNLLRIALQVLLARVVNSVILASDDMRGLLHLDPLLKKCIDPIDALARSAISWAQSAKKDGSKKKKQKKKKDPNAPKRAMSGFMFFSNMERDNVKRENPGIAFTDVGRVLGEKWRKMSAEEKEPYEAKARQDKERYKDEIRSYKNPQPMNIDSQGVQIGRISC</sequence>
<dbReference type="Proteomes" id="UP000315295">
    <property type="component" value="Unassembled WGS sequence"/>
</dbReference>
<comment type="caution">
    <text evidence="7">The sequence shown here is derived from an EMBL/GenBank/DDBJ whole genome shotgun (WGS) entry which is preliminary data.</text>
</comment>
<evidence type="ECO:0000256" key="4">
    <source>
        <dbReference type="PROSITE-ProRule" id="PRU00267"/>
    </source>
</evidence>
<protein>
    <recommendedName>
        <fullName evidence="6">HMG box domain-containing protein</fullName>
    </recommendedName>
</protein>
<dbReference type="Gene3D" id="1.10.30.10">
    <property type="entry name" value="High mobility group box domain"/>
    <property type="match status" value="1"/>
</dbReference>
<feature type="domain" description="HMG box" evidence="6">
    <location>
        <begin position="344"/>
        <end position="412"/>
    </location>
</feature>
<dbReference type="GO" id="GO:0047661">
    <property type="term" value="F:amino-acid racemase activity"/>
    <property type="evidence" value="ECO:0007669"/>
    <property type="project" value="InterPro"/>
</dbReference>
<dbReference type="PANTHER" id="PTHR21198">
    <property type="entry name" value="GLUTAMATE RACEMASE"/>
    <property type="match status" value="1"/>
</dbReference>
<dbReference type="Pfam" id="PF00505">
    <property type="entry name" value="HMG_box"/>
    <property type="match status" value="1"/>
</dbReference>
<feature type="region of interest" description="Disordered" evidence="5">
    <location>
        <begin position="325"/>
        <end position="347"/>
    </location>
</feature>
<evidence type="ECO:0000256" key="5">
    <source>
        <dbReference type="SAM" id="MobiDB-lite"/>
    </source>
</evidence>
<feature type="compositionally biased region" description="Basic residues" evidence="5">
    <location>
        <begin position="329"/>
        <end position="339"/>
    </location>
</feature>
<feature type="compositionally biased region" description="Polar residues" evidence="5">
    <location>
        <begin position="412"/>
        <end position="424"/>
    </location>
</feature>
<evidence type="ECO:0000256" key="2">
    <source>
        <dbReference type="ARBA" id="ARBA00023235"/>
    </source>
</evidence>
<dbReference type="PROSITE" id="PS50118">
    <property type="entry name" value="HMG_BOX_2"/>
    <property type="match status" value="1"/>
</dbReference>
<keyword evidence="8" id="KW-1185">Reference proteome</keyword>
<dbReference type="GO" id="GO:0005634">
    <property type="term" value="C:nucleus"/>
    <property type="evidence" value="ECO:0007669"/>
    <property type="project" value="UniProtKB-UniRule"/>
</dbReference>
<dbReference type="SMART" id="SM00398">
    <property type="entry name" value="HMG"/>
    <property type="match status" value="1"/>
</dbReference>
<dbReference type="EMBL" id="VIEB01000282">
    <property type="protein sequence ID" value="TQD96940.1"/>
    <property type="molecule type" value="Genomic_DNA"/>
</dbReference>
<evidence type="ECO:0000256" key="1">
    <source>
        <dbReference type="ARBA" id="ARBA00023125"/>
    </source>
</evidence>
<dbReference type="STRING" id="106549.A0A540MDW7"/>
<dbReference type="SUPFAM" id="SSF47095">
    <property type="entry name" value="HMG-box"/>
    <property type="match status" value="1"/>
</dbReference>
<reference evidence="7 8" key="1">
    <citation type="journal article" date="2019" name="G3 (Bethesda)">
        <title>Sequencing of a Wild Apple (Malus baccata) Genome Unravels the Differences Between Cultivated and Wild Apple Species Regarding Disease Resistance and Cold Tolerance.</title>
        <authorList>
            <person name="Chen X."/>
        </authorList>
    </citation>
    <scope>NUCLEOTIDE SEQUENCE [LARGE SCALE GENOMIC DNA]</scope>
    <source>
        <strain evidence="8">cv. Shandingzi</strain>
        <tissue evidence="7">Leaves</tissue>
    </source>
</reference>
<dbReference type="FunFam" id="1.10.30.10:FF:000016">
    <property type="entry name" value="FACT complex subunit SSRP1"/>
    <property type="match status" value="1"/>
</dbReference>
<name>A0A540MDW7_MALBA</name>
<gene>
    <name evidence="7" type="ORF">C1H46_017420</name>
</gene>
<accession>A0A540MDW7</accession>
<dbReference type="CDD" id="cd22013">
    <property type="entry name" value="HMG-box_AtSSRP1"/>
    <property type="match status" value="1"/>
</dbReference>
<dbReference type="PANTHER" id="PTHR21198:SF7">
    <property type="entry name" value="ASPARTATE-GLUTAMATE RACEMASE FAMILY"/>
    <property type="match status" value="1"/>
</dbReference>
<dbReference type="GO" id="GO:0003677">
    <property type="term" value="F:DNA binding"/>
    <property type="evidence" value="ECO:0007669"/>
    <property type="project" value="UniProtKB-UniRule"/>
</dbReference>
<dbReference type="Gene3D" id="3.40.50.1860">
    <property type="match status" value="2"/>
</dbReference>
<dbReference type="AlphaFoldDB" id="A0A540MDW7"/>
<feature type="DNA-binding region" description="HMG box" evidence="4">
    <location>
        <begin position="344"/>
        <end position="412"/>
    </location>
</feature>
<dbReference type="InterPro" id="IPR001920">
    <property type="entry name" value="Asp/Glu_race"/>
</dbReference>
<feature type="region of interest" description="Disordered" evidence="5">
    <location>
        <begin position="408"/>
        <end position="431"/>
    </location>
</feature>
<feature type="region of interest" description="Disordered" evidence="5">
    <location>
        <begin position="50"/>
        <end position="70"/>
    </location>
</feature>
<keyword evidence="3 4" id="KW-0539">Nucleus</keyword>
<dbReference type="InterPro" id="IPR009071">
    <property type="entry name" value="HMG_box_dom"/>
</dbReference>
<dbReference type="Pfam" id="PF01177">
    <property type="entry name" value="Asp_Glu_race"/>
    <property type="match status" value="1"/>
</dbReference>
<organism evidence="7 8">
    <name type="scientific">Malus baccata</name>
    <name type="common">Siberian crab apple</name>
    <name type="synonym">Pyrus baccata</name>
    <dbReference type="NCBI Taxonomy" id="106549"/>
    <lineage>
        <taxon>Eukaryota</taxon>
        <taxon>Viridiplantae</taxon>
        <taxon>Streptophyta</taxon>
        <taxon>Embryophyta</taxon>
        <taxon>Tracheophyta</taxon>
        <taxon>Spermatophyta</taxon>
        <taxon>Magnoliopsida</taxon>
        <taxon>eudicotyledons</taxon>
        <taxon>Gunneridae</taxon>
        <taxon>Pentapetalae</taxon>
        <taxon>rosids</taxon>
        <taxon>fabids</taxon>
        <taxon>Rosales</taxon>
        <taxon>Rosaceae</taxon>
        <taxon>Amygdaloideae</taxon>
        <taxon>Maleae</taxon>
        <taxon>Malus</taxon>
    </lineage>
</organism>
<keyword evidence="1 4" id="KW-0238">DNA-binding</keyword>
<evidence type="ECO:0000313" key="7">
    <source>
        <dbReference type="EMBL" id="TQD96940.1"/>
    </source>
</evidence>
<dbReference type="InterPro" id="IPR015942">
    <property type="entry name" value="Asp/Glu/hydantoin_racemase"/>
</dbReference>
<proteinExistence type="predicted"/>
<dbReference type="PRINTS" id="PR00886">
    <property type="entry name" value="HIGHMOBLTY12"/>
</dbReference>
<dbReference type="SUPFAM" id="SSF53681">
    <property type="entry name" value="Aspartate/glutamate racemase"/>
    <property type="match status" value="2"/>
</dbReference>
<evidence type="ECO:0000259" key="6">
    <source>
        <dbReference type="PROSITE" id="PS50118"/>
    </source>
</evidence>
<keyword evidence="2" id="KW-0413">Isomerase</keyword>